<keyword evidence="9 11" id="KW-0472">Membrane</keyword>
<evidence type="ECO:0000256" key="8">
    <source>
        <dbReference type="ARBA" id="ARBA00022989"/>
    </source>
</evidence>
<keyword evidence="7" id="KW-0378">Hydrolase</keyword>
<dbReference type="PANTHER" id="PTHR43066">
    <property type="entry name" value="RHOMBOID-RELATED PROTEIN"/>
    <property type="match status" value="1"/>
</dbReference>
<feature type="domain" description="Peptidase S54 rhomboid" evidence="12">
    <location>
        <begin position="70"/>
        <end position="213"/>
    </location>
</feature>
<comment type="catalytic activity">
    <reaction evidence="1">
        <text>Cleaves type-1 transmembrane domains using a catalytic dyad composed of serine and histidine that are contributed by different transmembrane domains.</text>
        <dbReference type="EC" id="3.4.21.105"/>
    </reaction>
</comment>
<feature type="transmembrane region" description="Helical" evidence="11">
    <location>
        <begin position="139"/>
        <end position="157"/>
    </location>
</feature>
<feature type="transmembrane region" description="Helical" evidence="11">
    <location>
        <begin position="35"/>
        <end position="57"/>
    </location>
</feature>
<dbReference type="Proteomes" id="UP000033140">
    <property type="component" value="Unassembled WGS sequence"/>
</dbReference>
<evidence type="ECO:0000256" key="6">
    <source>
        <dbReference type="ARBA" id="ARBA00022692"/>
    </source>
</evidence>
<name>A0A0E9NSD8_SAICN</name>
<dbReference type="EC" id="3.4.21.105" evidence="4"/>
<feature type="transmembrane region" description="Helical" evidence="11">
    <location>
        <begin position="169"/>
        <end position="189"/>
    </location>
</feature>
<accession>A0A0E9NSD8</accession>
<evidence type="ECO:0000313" key="13">
    <source>
        <dbReference type="EMBL" id="GAO52571.1"/>
    </source>
</evidence>
<protein>
    <recommendedName>
        <fullName evidence="4">rhomboid protease</fullName>
        <ecNumber evidence="4">3.4.21.105</ecNumber>
    </recommendedName>
</protein>
<evidence type="ECO:0000313" key="14">
    <source>
        <dbReference type="Proteomes" id="UP000033140"/>
    </source>
</evidence>
<evidence type="ECO:0000256" key="11">
    <source>
        <dbReference type="SAM" id="Phobius"/>
    </source>
</evidence>
<dbReference type="Gene3D" id="1.20.1540.10">
    <property type="entry name" value="Rhomboid-like"/>
    <property type="match status" value="1"/>
</dbReference>
<reference evidence="13 14" key="2">
    <citation type="journal article" date="2014" name="J. Gen. Appl. Microbiol.">
        <title>The early diverging ascomycetous budding yeast Saitoella complicata has three histone deacetylases belonging to the Clr6, Hos2, and Rpd3 lineages.</title>
        <authorList>
            <person name="Nishida H."/>
            <person name="Matsumoto T."/>
            <person name="Kondo S."/>
            <person name="Hamamoto M."/>
            <person name="Yoshikawa H."/>
        </authorList>
    </citation>
    <scope>NUCLEOTIDE SEQUENCE [LARGE SCALE GENOMIC DNA]</scope>
    <source>
        <strain evidence="13 14">NRRL Y-17804</strain>
    </source>
</reference>
<keyword evidence="8 11" id="KW-1133">Transmembrane helix</keyword>
<evidence type="ECO:0000256" key="9">
    <source>
        <dbReference type="ARBA" id="ARBA00023136"/>
    </source>
</evidence>
<reference evidence="13 14" key="3">
    <citation type="journal article" date="2015" name="Genome Announc.">
        <title>Draft Genome Sequence of the Archiascomycetous Yeast Saitoella complicata.</title>
        <authorList>
            <person name="Yamauchi K."/>
            <person name="Kondo S."/>
            <person name="Hamamoto M."/>
            <person name="Takahashi Y."/>
            <person name="Ogura Y."/>
            <person name="Hayashi T."/>
            <person name="Nishida H."/>
        </authorList>
    </citation>
    <scope>NUCLEOTIDE SEQUENCE [LARGE SCALE GENOMIC DNA]</scope>
    <source>
        <strain evidence="13 14">NRRL Y-17804</strain>
    </source>
</reference>
<reference evidence="13 14" key="1">
    <citation type="journal article" date="2011" name="J. Gen. Appl. Microbiol.">
        <title>Draft genome sequencing of the enigmatic yeast Saitoella complicata.</title>
        <authorList>
            <person name="Nishida H."/>
            <person name="Hamamoto M."/>
            <person name="Sugiyama J."/>
        </authorList>
    </citation>
    <scope>NUCLEOTIDE SEQUENCE [LARGE SCALE GENOMIC DNA]</scope>
    <source>
        <strain evidence="13 14">NRRL Y-17804</strain>
    </source>
</reference>
<dbReference type="InterPro" id="IPR035952">
    <property type="entry name" value="Rhomboid-like_sf"/>
</dbReference>
<gene>
    <name evidence="13" type="ORF">G7K_6644-t1</name>
</gene>
<feature type="transmembrane region" description="Helical" evidence="11">
    <location>
        <begin position="108"/>
        <end position="127"/>
    </location>
</feature>
<feature type="region of interest" description="Disordered" evidence="10">
    <location>
        <begin position="254"/>
        <end position="281"/>
    </location>
</feature>
<evidence type="ECO:0000256" key="2">
    <source>
        <dbReference type="ARBA" id="ARBA00004141"/>
    </source>
</evidence>
<keyword evidence="6 11" id="KW-0812">Transmembrane</keyword>
<comment type="similarity">
    <text evidence="3">Belongs to the peptidase S54 family.</text>
</comment>
<sequence length="330" mass="36084">MAATARTTMPAMDQLHGYAVQYGVLVQSQVKTMPLFTGLMLAAMVGLWVLGLFTGITELFWLQPSELLKFQMHRMNTYPLVHLGILHLLLNMFPLVPLLSHFERQNGTLVTASIFFGMFEIIPTVFYVVTEYFMLGNDWAVAGSSGWVFTLLAIEAVQNAAIRPQITGYGFSIPTQSTPFLILIVTWIIIPSSSFLGHVGGLLVGYLFAYGLLGWSIPKAWILKWIETKGEKFGILQRLPNYVKSDEATASPFTLPSYHPSPASSSASNSDQQGRPGHTIVNGVIGNMAEAQASSGSLSVAGETRPRASSRATSSFQGQGYRLVAENEQL</sequence>
<dbReference type="GO" id="GO:0006508">
    <property type="term" value="P:proteolysis"/>
    <property type="evidence" value="ECO:0007669"/>
    <property type="project" value="UniProtKB-KW"/>
</dbReference>
<dbReference type="GO" id="GO:0004252">
    <property type="term" value="F:serine-type endopeptidase activity"/>
    <property type="evidence" value="ECO:0007669"/>
    <property type="project" value="InterPro"/>
</dbReference>
<dbReference type="InterPro" id="IPR022764">
    <property type="entry name" value="Peptidase_S54_rhomboid_dom"/>
</dbReference>
<feature type="compositionally biased region" description="Low complexity" evidence="10">
    <location>
        <begin position="256"/>
        <end position="270"/>
    </location>
</feature>
<dbReference type="AlphaFoldDB" id="A0A0E9NSD8"/>
<comment type="caution">
    <text evidence="13">The sequence shown here is derived from an EMBL/GenBank/DDBJ whole genome shotgun (WGS) entry which is preliminary data.</text>
</comment>
<dbReference type="SUPFAM" id="SSF144091">
    <property type="entry name" value="Rhomboid-like"/>
    <property type="match status" value="1"/>
</dbReference>
<evidence type="ECO:0000259" key="12">
    <source>
        <dbReference type="Pfam" id="PF01694"/>
    </source>
</evidence>
<evidence type="ECO:0000256" key="4">
    <source>
        <dbReference type="ARBA" id="ARBA00013039"/>
    </source>
</evidence>
<dbReference type="PANTHER" id="PTHR43066:SF1">
    <property type="entry name" value="RHOMBOID PROTEIN 2"/>
    <property type="match status" value="1"/>
</dbReference>
<feature type="transmembrane region" description="Helical" evidence="11">
    <location>
        <begin position="195"/>
        <end position="215"/>
    </location>
</feature>
<organism evidence="13 14">
    <name type="scientific">Saitoella complicata (strain BCRC 22490 / CBS 7301 / JCM 7358 / NBRC 10748 / NRRL Y-17804)</name>
    <dbReference type="NCBI Taxonomy" id="698492"/>
    <lineage>
        <taxon>Eukaryota</taxon>
        <taxon>Fungi</taxon>
        <taxon>Dikarya</taxon>
        <taxon>Ascomycota</taxon>
        <taxon>Taphrinomycotina</taxon>
        <taxon>Taphrinomycotina incertae sedis</taxon>
        <taxon>Saitoella</taxon>
    </lineage>
</organism>
<evidence type="ECO:0000256" key="7">
    <source>
        <dbReference type="ARBA" id="ARBA00022801"/>
    </source>
</evidence>
<dbReference type="OMA" id="TRVNQWW"/>
<dbReference type="Pfam" id="PF01694">
    <property type="entry name" value="Rhomboid"/>
    <property type="match status" value="1"/>
</dbReference>
<proteinExistence type="inferred from homology"/>
<dbReference type="GO" id="GO:0016020">
    <property type="term" value="C:membrane"/>
    <property type="evidence" value="ECO:0007669"/>
    <property type="project" value="UniProtKB-SubCell"/>
</dbReference>
<evidence type="ECO:0000256" key="3">
    <source>
        <dbReference type="ARBA" id="ARBA00009045"/>
    </source>
</evidence>
<evidence type="ECO:0000256" key="10">
    <source>
        <dbReference type="SAM" id="MobiDB-lite"/>
    </source>
</evidence>
<keyword evidence="5" id="KW-0645">Protease</keyword>
<comment type="subcellular location">
    <subcellularLocation>
        <location evidence="2">Membrane</location>
        <topology evidence="2">Multi-pass membrane protein</topology>
    </subcellularLocation>
</comment>
<keyword evidence="14" id="KW-1185">Reference proteome</keyword>
<dbReference type="EMBL" id="BACD03000074">
    <property type="protein sequence ID" value="GAO52571.1"/>
    <property type="molecule type" value="Genomic_DNA"/>
</dbReference>
<feature type="region of interest" description="Disordered" evidence="10">
    <location>
        <begin position="295"/>
        <end position="330"/>
    </location>
</feature>
<dbReference type="STRING" id="698492.A0A0E9NSD8"/>
<evidence type="ECO:0000256" key="1">
    <source>
        <dbReference type="ARBA" id="ARBA00000156"/>
    </source>
</evidence>
<evidence type="ECO:0000256" key="5">
    <source>
        <dbReference type="ARBA" id="ARBA00022670"/>
    </source>
</evidence>
<feature type="transmembrane region" description="Helical" evidence="11">
    <location>
        <begin position="77"/>
        <end position="96"/>
    </location>
</feature>